<name>A0A2N5KXU4_9LACO</name>
<evidence type="ECO:0000313" key="2">
    <source>
        <dbReference type="EMBL" id="PLT11057.1"/>
    </source>
</evidence>
<dbReference type="Proteomes" id="UP000235119">
    <property type="component" value="Unassembled WGS sequence"/>
</dbReference>
<sequence length="185" mass="21698">MHNYPFVLHNFKTGKHEVELVLPETWQAKDLFDQLQKNLVEFSKWLVWANKIDSVQKEVDSIKQFQQKMVDGTAFNLVILVDETPAGMIDLHYLNHDSGEVGYWLSNDFQHLGIMTKCVEFLNKYAFEQLKLKYLILRTHPWNFASQNVAKRSGFEYQGIDDNGHKKFIKKIMLVEKKYGTKKGN</sequence>
<protein>
    <submittedName>
        <fullName evidence="2 3">N-acetyltransferase</fullName>
    </submittedName>
</protein>
<dbReference type="PANTHER" id="PTHR43441">
    <property type="entry name" value="RIBOSOMAL-PROTEIN-SERINE ACETYLTRANSFERASE"/>
    <property type="match status" value="1"/>
</dbReference>
<dbReference type="GO" id="GO:0008999">
    <property type="term" value="F:protein-N-terminal-alanine acetyltransferase activity"/>
    <property type="evidence" value="ECO:0007669"/>
    <property type="project" value="TreeGrafter"/>
</dbReference>
<feature type="domain" description="N-acetyltransferase" evidence="1">
    <location>
        <begin position="18"/>
        <end position="181"/>
    </location>
</feature>
<gene>
    <name evidence="2" type="ORF">CYJ79_06890</name>
    <name evidence="3" type="ORF">GTO85_06655</name>
</gene>
<dbReference type="PROSITE" id="PS51186">
    <property type="entry name" value="GNAT"/>
    <property type="match status" value="1"/>
</dbReference>
<evidence type="ECO:0000259" key="1">
    <source>
        <dbReference type="PROSITE" id="PS51186"/>
    </source>
</evidence>
<evidence type="ECO:0000313" key="3">
    <source>
        <dbReference type="EMBL" id="QLL74053.1"/>
    </source>
</evidence>
<reference evidence="3 5" key="2">
    <citation type="submission" date="2020-01" db="EMBL/GenBank/DDBJ databases">
        <title>Complete and circular genome sequences of six lactobacillus isolates from horses.</title>
        <authorList>
            <person name="Hassan H.M."/>
        </authorList>
    </citation>
    <scope>NUCLEOTIDE SEQUENCE [LARGE SCALE GENOMIC DNA]</scope>
    <source>
        <strain evidence="3 5">1D</strain>
    </source>
</reference>
<dbReference type="InterPro" id="IPR000182">
    <property type="entry name" value="GNAT_dom"/>
</dbReference>
<dbReference type="EMBL" id="PKIW01000030">
    <property type="protein sequence ID" value="PLT11057.1"/>
    <property type="molecule type" value="Genomic_DNA"/>
</dbReference>
<dbReference type="EMBL" id="CP047415">
    <property type="protein sequence ID" value="QLL74053.1"/>
    <property type="molecule type" value="Genomic_DNA"/>
</dbReference>
<evidence type="ECO:0000313" key="5">
    <source>
        <dbReference type="Proteomes" id="UP000510660"/>
    </source>
</evidence>
<dbReference type="Proteomes" id="UP000510660">
    <property type="component" value="Chromosome"/>
</dbReference>
<organism evidence="2 4">
    <name type="scientific">Lactobacillus crispatus</name>
    <dbReference type="NCBI Taxonomy" id="47770"/>
    <lineage>
        <taxon>Bacteria</taxon>
        <taxon>Bacillati</taxon>
        <taxon>Bacillota</taxon>
        <taxon>Bacilli</taxon>
        <taxon>Lactobacillales</taxon>
        <taxon>Lactobacillaceae</taxon>
        <taxon>Lactobacillus</taxon>
    </lineage>
</organism>
<dbReference type="GO" id="GO:0005737">
    <property type="term" value="C:cytoplasm"/>
    <property type="evidence" value="ECO:0007669"/>
    <property type="project" value="TreeGrafter"/>
</dbReference>
<dbReference type="PANTHER" id="PTHR43441:SF11">
    <property type="entry name" value="RIBOSOMAL-PROTEIN-SERINE ACETYLTRANSFERASE"/>
    <property type="match status" value="1"/>
</dbReference>
<dbReference type="AlphaFoldDB" id="A0A2N5KXU4"/>
<dbReference type="InterPro" id="IPR051908">
    <property type="entry name" value="Ribosomal_N-acetyltransferase"/>
</dbReference>
<evidence type="ECO:0000313" key="4">
    <source>
        <dbReference type="Proteomes" id="UP000235119"/>
    </source>
</evidence>
<dbReference type="SUPFAM" id="SSF55729">
    <property type="entry name" value="Acyl-CoA N-acyltransferases (Nat)"/>
    <property type="match status" value="1"/>
</dbReference>
<dbReference type="Pfam" id="PF13302">
    <property type="entry name" value="Acetyltransf_3"/>
    <property type="match status" value="1"/>
</dbReference>
<proteinExistence type="predicted"/>
<keyword evidence="2" id="KW-0808">Transferase</keyword>
<dbReference type="GO" id="GO:1990189">
    <property type="term" value="F:protein N-terminal-serine acetyltransferase activity"/>
    <property type="evidence" value="ECO:0007669"/>
    <property type="project" value="TreeGrafter"/>
</dbReference>
<accession>A0A2N5KXU4</accession>
<dbReference type="InterPro" id="IPR016181">
    <property type="entry name" value="Acyl_CoA_acyltransferase"/>
</dbReference>
<reference evidence="2 4" key="1">
    <citation type="submission" date="2017-12" db="EMBL/GenBank/DDBJ databases">
        <title>Phylogenetic diversity of female urinary microbiome.</title>
        <authorList>
            <person name="Thomas-White K."/>
            <person name="Wolfe A.J."/>
        </authorList>
    </citation>
    <scope>NUCLEOTIDE SEQUENCE [LARGE SCALE GENOMIC DNA]</scope>
    <source>
        <strain evidence="2 4">UMB0085</strain>
    </source>
</reference>
<dbReference type="Gene3D" id="3.40.630.30">
    <property type="match status" value="1"/>
</dbReference>